<dbReference type="AlphaFoldDB" id="G0QUS0"/>
<proteinExistence type="predicted"/>
<keyword evidence="2" id="KW-1185">Reference proteome</keyword>
<name>G0QUS0_ICHMU</name>
<protein>
    <submittedName>
        <fullName evidence="1">Uncharacterized protein</fullName>
    </submittedName>
</protein>
<dbReference type="EMBL" id="GL983921">
    <property type="protein sequence ID" value="EGR31033.1"/>
    <property type="molecule type" value="Genomic_DNA"/>
</dbReference>
<accession>G0QUS0</accession>
<evidence type="ECO:0000313" key="1">
    <source>
        <dbReference type="EMBL" id="EGR31033.1"/>
    </source>
</evidence>
<dbReference type="GeneID" id="14907153"/>
<dbReference type="Proteomes" id="UP000008983">
    <property type="component" value="Unassembled WGS sequence"/>
</dbReference>
<dbReference type="RefSeq" id="XP_004034519.1">
    <property type="nucleotide sequence ID" value="XM_004034471.1"/>
</dbReference>
<dbReference type="InParanoid" id="G0QUS0"/>
<reference evidence="1 2" key="1">
    <citation type="submission" date="2011-07" db="EMBL/GenBank/DDBJ databases">
        <authorList>
            <person name="Coyne R."/>
            <person name="Brami D."/>
            <person name="Johnson J."/>
            <person name="Hostetler J."/>
            <person name="Hannick L."/>
            <person name="Clark T."/>
            <person name="Cassidy-Hanley D."/>
            <person name="Inman J."/>
        </authorList>
    </citation>
    <scope>NUCLEOTIDE SEQUENCE [LARGE SCALE GENOMIC DNA]</scope>
    <source>
        <strain evidence="1 2">G5</strain>
    </source>
</reference>
<gene>
    <name evidence="1" type="ORF">IMG5_119060</name>
</gene>
<organism evidence="1 2">
    <name type="scientific">Ichthyophthirius multifiliis</name>
    <name type="common">White spot disease agent</name>
    <name type="synonym">Ich</name>
    <dbReference type="NCBI Taxonomy" id="5932"/>
    <lineage>
        <taxon>Eukaryota</taxon>
        <taxon>Sar</taxon>
        <taxon>Alveolata</taxon>
        <taxon>Ciliophora</taxon>
        <taxon>Intramacronucleata</taxon>
        <taxon>Oligohymenophorea</taxon>
        <taxon>Hymenostomatida</taxon>
        <taxon>Ophryoglenina</taxon>
        <taxon>Ichthyophthirius</taxon>
    </lineage>
</organism>
<evidence type="ECO:0000313" key="2">
    <source>
        <dbReference type="Proteomes" id="UP000008983"/>
    </source>
</evidence>
<sequence>MFIFYYSKKSFMTIFLYFKSSKQSINIYLQLFSYEVFFSLKSNEIYVINSQNSSFFSKFSICVRFSINYFYFSSIFFEISRLKPYIFLKFSIFFNILVYISSKLFKI</sequence>